<dbReference type="PANTHER" id="PTHR32027:SF9">
    <property type="entry name" value="BLL3847 PROTEIN"/>
    <property type="match status" value="1"/>
</dbReference>
<evidence type="ECO:0000256" key="1">
    <source>
        <dbReference type="ARBA" id="ARBA00022723"/>
    </source>
</evidence>
<dbReference type="InterPro" id="IPR052349">
    <property type="entry name" value="Metallo-hydrolase_Enzymes"/>
</dbReference>
<dbReference type="InterPro" id="IPR013108">
    <property type="entry name" value="Amidohydro_3"/>
</dbReference>
<dbReference type="GO" id="GO:0046872">
    <property type="term" value="F:metal ion binding"/>
    <property type="evidence" value="ECO:0007669"/>
    <property type="project" value="UniProtKB-KW"/>
</dbReference>
<feature type="domain" description="Amidohydrolase 3" evidence="3">
    <location>
        <begin position="142"/>
        <end position="406"/>
    </location>
</feature>
<dbReference type="Gene3D" id="2.30.40.10">
    <property type="entry name" value="Urease, subunit C, domain 1"/>
    <property type="match status" value="1"/>
</dbReference>
<dbReference type="EMBL" id="CP017704">
    <property type="protein sequence ID" value="ASS95421.1"/>
    <property type="molecule type" value="Genomic_DNA"/>
</dbReference>
<keyword evidence="2" id="KW-0378">Hydrolase</keyword>
<evidence type="ECO:0000313" key="5">
    <source>
        <dbReference type="Proteomes" id="UP000214618"/>
    </source>
</evidence>
<accession>A0A223EJK0</accession>
<dbReference type="Pfam" id="PF07969">
    <property type="entry name" value="Amidohydro_3"/>
    <property type="match status" value="1"/>
</dbReference>
<dbReference type="GO" id="GO:0016814">
    <property type="term" value="F:hydrolase activity, acting on carbon-nitrogen (but not peptide) bonds, in cyclic amidines"/>
    <property type="evidence" value="ECO:0007669"/>
    <property type="project" value="TreeGrafter"/>
</dbReference>
<evidence type="ECO:0000313" key="4">
    <source>
        <dbReference type="EMBL" id="ASS95421.1"/>
    </source>
</evidence>
<dbReference type="OrthoDB" id="9815027at2"/>
<dbReference type="SUPFAM" id="SSF51556">
    <property type="entry name" value="Metallo-dependent hydrolases"/>
    <property type="match status" value="1"/>
</dbReference>
<name>A0A223EJK0_9BACI</name>
<keyword evidence="1" id="KW-0479">Metal-binding</keyword>
<sequence length="418" mass="45845">MSLMSQSYWLTNVRLENGFTYNENETITGTETGHYHIKIENGKISSILLAKESITDQEPQHDVHGLLMVPSFKEMHIHIDKTYYGGPWKACMPAINGVKTRIEEEQVLLPELLPTAKVRAEKMLDLLLDFGSTHIRTHCNIDPVIGLKNLEATIQALEGYKDKLTYEIVAFPQHGLLRSDSVGLIREAMKNGANLVGGVDPATIDENIERSLETIMDIAVESNSDIDVHLHDPDQLGLFTMQRLASLTEDAGWQGRVTVSHASGLADLSVPEATGIAERFSETGISITSTVPIFRTIPIPLLHEKGVKVELGNDSITDHWTPFGIGDNLEKAGRLAERFRMIDERSLAKSLQFITGGKAPLNQDGVKAWPNVGDEANIVLLEASCSAEAVARRAKRAAVIFRGNVVSGSISSFETTGV</sequence>
<dbReference type="InterPro" id="IPR011059">
    <property type="entry name" value="Metal-dep_hydrolase_composite"/>
</dbReference>
<evidence type="ECO:0000256" key="2">
    <source>
        <dbReference type="ARBA" id="ARBA00022801"/>
    </source>
</evidence>
<dbReference type="NCBIfam" id="NF005312">
    <property type="entry name" value="PRK06846.1"/>
    <property type="match status" value="1"/>
</dbReference>
<dbReference type="InterPro" id="IPR032466">
    <property type="entry name" value="Metal_Hydrolase"/>
</dbReference>
<gene>
    <name evidence="4" type="ORF">BS1321_16795</name>
</gene>
<dbReference type="Gene3D" id="3.20.20.140">
    <property type="entry name" value="Metal-dependent hydrolases"/>
    <property type="match status" value="1"/>
</dbReference>
<organism evidence="4 5">
    <name type="scientific">Peribacillus simplex NBRC 15720 = DSM 1321</name>
    <dbReference type="NCBI Taxonomy" id="1349754"/>
    <lineage>
        <taxon>Bacteria</taxon>
        <taxon>Bacillati</taxon>
        <taxon>Bacillota</taxon>
        <taxon>Bacilli</taxon>
        <taxon>Bacillales</taxon>
        <taxon>Bacillaceae</taxon>
        <taxon>Peribacillus</taxon>
    </lineage>
</organism>
<evidence type="ECO:0000259" key="3">
    <source>
        <dbReference type="Pfam" id="PF07969"/>
    </source>
</evidence>
<dbReference type="PANTHER" id="PTHR32027">
    <property type="entry name" value="CYTOSINE DEAMINASE"/>
    <property type="match status" value="1"/>
</dbReference>
<protein>
    <submittedName>
        <fullName evidence="4">Deaminase</fullName>
    </submittedName>
</protein>
<reference evidence="4 5" key="1">
    <citation type="submission" date="2016-10" db="EMBL/GenBank/DDBJ databases">
        <title>The whole genome sequencing and assembly of Bacillus simplex DSM 1321 strain.</title>
        <authorList>
            <person name="Park M.-K."/>
            <person name="Lee Y.-J."/>
            <person name="Yi H."/>
            <person name="Bahn Y.-S."/>
            <person name="Kim J.F."/>
            <person name="Lee D.-W."/>
        </authorList>
    </citation>
    <scope>NUCLEOTIDE SEQUENCE [LARGE SCALE GENOMIC DNA]</scope>
    <source>
        <strain evidence="4 5">DSM 1321</strain>
    </source>
</reference>
<dbReference type="GO" id="GO:0019239">
    <property type="term" value="F:deaminase activity"/>
    <property type="evidence" value="ECO:0007669"/>
    <property type="project" value="UniProtKB-ARBA"/>
</dbReference>
<dbReference type="CDD" id="cd01293">
    <property type="entry name" value="Bact_CD"/>
    <property type="match status" value="1"/>
</dbReference>
<dbReference type="Proteomes" id="UP000214618">
    <property type="component" value="Chromosome"/>
</dbReference>
<dbReference type="AlphaFoldDB" id="A0A223EJK0"/>
<dbReference type="FunFam" id="3.20.20.140:FF:000019">
    <property type="entry name" value="Cytosine deaminase"/>
    <property type="match status" value="1"/>
</dbReference>
<proteinExistence type="predicted"/>